<evidence type="ECO:0000313" key="3">
    <source>
        <dbReference type="Proteomes" id="UP001370348"/>
    </source>
</evidence>
<name>A0ABZ2M7J4_9BACT</name>
<evidence type="ECO:0000313" key="2">
    <source>
        <dbReference type="EMBL" id="WXB18479.1"/>
    </source>
</evidence>
<evidence type="ECO:0008006" key="4">
    <source>
        <dbReference type="Google" id="ProtNLM"/>
    </source>
</evidence>
<dbReference type="Proteomes" id="UP001370348">
    <property type="component" value="Chromosome"/>
</dbReference>
<evidence type="ECO:0000256" key="1">
    <source>
        <dbReference type="SAM" id="SignalP"/>
    </source>
</evidence>
<feature type="chain" id="PRO_5045309468" description="Protein activator of alkane oxidation PraB" evidence="1">
    <location>
        <begin position="20"/>
        <end position="157"/>
    </location>
</feature>
<protein>
    <recommendedName>
        <fullName evidence="4">Protein activator of alkane oxidation PraB</fullName>
    </recommendedName>
</protein>
<proteinExistence type="predicted"/>
<reference evidence="2 3" key="1">
    <citation type="submission" date="2021-12" db="EMBL/GenBank/DDBJ databases">
        <title>Discovery of the Pendulisporaceae a myxobacterial family with distinct sporulation behavior and unique specialized metabolism.</title>
        <authorList>
            <person name="Garcia R."/>
            <person name="Popoff A."/>
            <person name="Bader C.D."/>
            <person name="Loehr J."/>
            <person name="Walesch S."/>
            <person name="Walt C."/>
            <person name="Boldt J."/>
            <person name="Bunk B."/>
            <person name="Haeckl F.J.F.P.J."/>
            <person name="Gunesch A.P."/>
            <person name="Birkelbach J."/>
            <person name="Nuebel U."/>
            <person name="Pietschmann T."/>
            <person name="Bach T."/>
            <person name="Mueller R."/>
        </authorList>
    </citation>
    <scope>NUCLEOTIDE SEQUENCE [LARGE SCALE GENOMIC DNA]</scope>
    <source>
        <strain evidence="2 3">MSr11954</strain>
    </source>
</reference>
<gene>
    <name evidence="2" type="ORF">LZC94_14705</name>
</gene>
<dbReference type="RefSeq" id="WP_394828109.1">
    <property type="nucleotide sequence ID" value="NZ_CP089984.1"/>
</dbReference>
<accession>A0ABZ2M7J4</accession>
<keyword evidence="1" id="KW-0732">Signal</keyword>
<dbReference type="EMBL" id="CP089984">
    <property type="protein sequence ID" value="WXB18479.1"/>
    <property type="molecule type" value="Genomic_DNA"/>
</dbReference>
<sequence>MYTTTAFIATTALALSAFSSDSNLSFRLDPPSTNFTATGAMKLTKGLVTADCTATFTGSTDANGNGSVSEATFSGGLLCGNLTATGFPWAVTPTSLTNGTFDNVTVNTSLGPCGPSNVPATYDNANGTITFTNATLSGGCTVSGTLTTTPKVTVVER</sequence>
<organism evidence="2 3">
    <name type="scientific">Pendulispora albinea</name>
    <dbReference type="NCBI Taxonomy" id="2741071"/>
    <lineage>
        <taxon>Bacteria</taxon>
        <taxon>Pseudomonadati</taxon>
        <taxon>Myxococcota</taxon>
        <taxon>Myxococcia</taxon>
        <taxon>Myxococcales</taxon>
        <taxon>Sorangiineae</taxon>
        <taxon>Pendulisporaceae</taxon>
        <taxon>Pendulispora</taxon>
    </lineage>
</organism>
<keyword evidence="3" id="KW-1185">Reference proteome</keyword>
<feature type="signal peptide" evidence="1">
    <location>
        <begin position="1"/>
        <end position="19"/>
    </location>
</feature>